<sequence>MAPAGRRPNFSEPGGVCDPAALHIDLDSVEQVYIRKQAKGFGDSDDDAYQLDTVRVVLRAGDDGRAFILPTPGSKGLWFGNEYGHQAWLRVLGVNPPS</sequence>
<dbReference type="RefSeq" id="WP_357405328.1">
    <property type="nucleotide sequence ID" value="NZ_JBEYCD010000006.1"/>
</dbReference>
<reference evidence="1 2" key="1">
    <citation type="submission" date="2024-10" db="EMBL/GenBank/DDBJ databases">
        <title>The Natural Products Discovery Center: Release of the First 8490 Sequenced Strains for Exploring Actinobacteria Biosynthetic Diversity.</title>
        <authorList>
            <person name="Kalkreuter E."/>
            <person name="Kautsar S.A."/>
            <person name="Yang D."/>
            <person name="Bader C.D."/>
            <person name="Teijaro C.N."/>
            <person name="Fluegel L."/>
            <person name="Davis C.M."/>
            <person name="Simpson J.R."/>
            <person name="Lauterbach L."/>
            <person name="Steele A.D."/>
            <person name="Gui C."/>
            <person name="Meng S."/>
            <person name="Li G."/>
            <person name="Viehrig K."/>
            <person name="Ye F."/>
            <person name="Su P."/>
            <person name="Kiefer A.F."/>
            <person name="Nichols A."/>
            <person name="Cepeda A.J."/>
            <person name="Yan W."/>
            <person name="Fan B."/>
            <person name="Jiang Y."/>
            <person name="Adhikari A."/>
            <person name="Zheng C.-J."/>
            <person name="Schuster L."/>
            <person name="Cowan T.M."/>
            <person name="Smanski M.J."/>
            <person name="Chevrette M.G."/>
            <person name="De Carvalho L.P.S."/>
            <person name="Shen B."/>
        </authorList>
    </citation>
    <scope>NUCLEOTIDE SEQUENCE [LARGE SCALE GENOMIC DNA]</scope>
    <source>
        <strain evidence="1 2">NPDC019275</strain>
    </source>
</reference>
<dbReference type="Proteomes" id="UP001611415">
    <property type="component" value="Unassembled WGS sequence"/>
</dbReference>
<evidence type="ECO:0000313" key="1">
    <source>
        <dbReference type="EMBL" id="MFI2474253.1"/>
    </source>
</evidence>
<dbReference type="EMBL" id="JBIRYO010000007">
    <property type="protein sequence ID" value="MFI2474253.1"/>
    <property type="molecule type" value="Genomic_DNA"/>
</dbReference>
<keyword evidence="2" id="KW-1185">Reference proteome</keyword>
<name>A0ABW7WZL8_9NOCA</name>
<protein>
    <recommendedName>
        <fullName evidence="3">F5/8 type C domain-containing protein</fullName>
    </recommendedName>
</protein>
<evidence type="ECO:0000313" key="2">
    <source>
        <dbReference type="Proteomes" id="UP001611415"/>
    </source>
</evidence>
<organism evidence="1 2">
    <name type="scientific">Nocardia xishanensis</name>
    <dbReference type="NCBI Taxonomy" id="238964"/>
    <lineage>
        <taxon>Bacteria</taxon>
        <taxon>Bacillati</taxon>
        <taxon>Actinomycetota</taxon>
        <taxon>Actinomycetes</taxon>
        <taxon>Mycobacteriales</taxon>
        <taxon>Nocardiaceae</taxon>
        <taxon>Nocardia</taxon>
    </lineage>
</organism>
<proteinExistence type="predicted"/>
<accession>A0ABW7WZL8</accession>
<gene>
    <name evidence="1" type="ORF">ACH49W_12825</name>
</gene>
<comment type="caution">
    <text evidence="1">The sequence shown here is derived from an EMBL/GenBank/DDBJ whole genome shotgun (WGS) entry which is preliminary data.</text>
</comment>
<evidence type="ECO:0008006" key="3">
    <source>
        <dbReference type="Google" id="ProtNLM"/>
    </source>
</evidence>